<dbReference type="GO" id="GO:0005524">
    <property type="term" value="F:ATP binding"/>
    <property type="evidence" value="ECO:0007669"/>
    <property type="project" value="UniProtKB-KW"/>
</dbReference>
<feature type="transmembrane region" description="Helical" evidence="10">
    <location>
        <begin position="488"/>
        <end position="515"/>
    </location>
</feature>
<keyword evidence="5" id="KW-0067">ATP-binding</keyword>
<keyword evidence="8 13" id="KW-0675">Receptor</keyword>
<evidence type="ECO:0000259" key="11">
    <source>
        <dbReference type="PROSITE" id="PS50853"/>
    </source>
</evidence>
<organism evidence="13 14">
    <name type="scientific">Stylophora pistillata</name>
    <name type="common">Smooth cauliflower coral</name>
    <dbReference type="NCBI Taxonomy" id="50429"/>
    <lineage>
        <taxon>Eukaryota</taxon>
        <taxon>Metazoa</taxon>
        <taxon>Cnidaria</taxon>
        <taxon>Anthozoa</taxon>
        <taxon>Hexacorallia</taxon>
        <taxon>Scleractinia</taxon>
        <taxon>Astrocoeniina</taxon>
        <taxon>Pocilloporidae</taxon>
        <taxon>Stylophora</taxon>
    </lineage>
</organism>
<name>A0A2B4SJ87_STYPI</name>
<proteinExistence type="predicted"/>
<feature type="region of interest" description="Disordered" evidence="9">
    <location>
        <begin position="525"/>
        <end position="577"/>
    </location>
</feature>
<dbReference type="GO" id="GO:0005886">
    <property type="term" value="C:plasma membrane"/>
    <property type="evidence" value="ECO:0007669"/>
    <property type="project" value="TreeGrafter"/>
</dbReference>
<dbReference type="SMART" id="SM01411">
    <property type="entry name" value="Ephrin_rec_like"/>
    <property type="match status" value="1"/>
</dbReference>
<keyword evidence="7 10" id="KW-0472">Membrane</keyword>
<dbReference type="InterPro" id="IPR036116">
    <property type="entry name" value="FN3_sf"/>
</dbReference>
<evidence type="ECO:0000256" key="8">
    <source>
        <dbReference type="ARBA" id="ARBA00023170"/>
    </source>
</evidence>
<dbReference type="SUPFAM" id="SSF49265">
    <property type="entry name" value="Fibronectin type III"/>
    <property type="match status" value="1"/>
</dbReference>
<evidence type="ECO:0000256" key="5">
    <source>
        <dbReference type="ARBA" id="ARBA00022840"/>
    </source>
</evidence>
<dbReference type="InterPro" id="IPR009030">
    <property type="entry name" value="Growth_fac_rcpt_cys_sf"/>
</dbReference>
<dbReference type="GO" id="GO:0005005">
    <property type="term" value="F:transmembrane-ephrin receptor activity"/>
    <property type="evidence" value="ECO:0007669"/>
    <property type="project" value="TreeGrafter"/>
</dbReference>
<dbReference type="InterPro" id="IPR001090">
    <property type="entry name" value="Ephrin_rcpt_lig-bd_dom"/>
</dbReference>
<protein>
    <submittedName>
        <fullName evidence="13">Ephrin type-A receptor 3</fullName>
    </submittedName>
</protein>
<dbReference type="FunFam" id="2.10.50.10:FF:000001">
    <property type="entry name" value="Ephrin type-A receptor 5"/>
    <property type="match status" value="1"/>
</dbReference>
<feature type="domain" description="Eph LBD" evidence="12">
    <location>
        <begin position="39"/>
        <end position="222"/>
    </location>
</feature>
<dbReference type="GO" id="GO:0030425">
    <property type="term" value="C:dendrite"/>
    <property type="evidence" value="ECO:0007669"/>
    <property type="project" value="TreeGrafter"/>
</dbReference>
<keyword evidence="3" id="KW-0677">Repeat</keyword>
<dbReference type="InterPro" id="IPR050449">
    <property type="entry name" value="Ephrin_rcpt_TKs"/>
</dbReference>
<evidence type="ECO:0000256" key="6">
    <source>
        <dbReference type="ARBA" id="ARBA00022989"/>
    </source>
</evidence>
<evidence type="ECO:0000256" key="3">
    <source>
        <dbReference type="ARBA" id="ARBA00022737"/>
    </source>
</evidence>
<dbReference type="SUPFAM" id="SSF49785">
    <property type="entry name" value="Galactose-binding domain-like"/>
    <property type="match status" value="1"/>
</dbReference>
<keyword evidence="6 10" id="KW-1133">Transmembrane helix</keyword>
<gene>
    <name evidence="13" type="primary">epha3</name>
    <name evidence="13" type="ORF">AWC38_SpisGene6120</name>
</gene>
<feature type="region of interest" description="Disordered" evidence="9">
    <location>
        <begin position="644"/>
        <end position="676"/>
    </location>
</feature>
<dbReference type="Gene3D" id="2.60.120.260">
    <property type="entry name" value="Galactose-binding domain-like"/>
    <property type="match status" value="1"/>
</dbReference>
<evidence type="ECO:0000256" key="9">
    <source>
        <dbReference type="SAM" id="MobiDB-lite"/>
    </source>
</evidence>
<dbReference type="OrthoDB" id="4062651at2759"/>
<dbReference type="InterPro" id="IPR008979">
    <property type="entry name" value="Galactose-bd-like_sf"/>
</dbReference>
<dbReference type="Pfam" id="PF07699">
    <property type="entry name" value="Ephrin_rec_like"/>
    <property type="match status" value="1"/>
</dbReference>
<dbReference type="SUPFAM" id="SSF57184">
    <property type="entry name" value="Growth factor receptor domain"/>
    <property type="match status" value="1"/>
</dbReference>
<evidence type="ECO:0000313" key="13">
    <source>
        <dbReference type="EMBL" id="PFX29179.1"/>
    </source>
</evidence>
<feature type="compositionally biased region" description="Basic and acidic residues" evidence="9">
    <location>
        <begin position="661"/>
        <end position="675"/>
    </location>
</feature>
<accession>A0A2B4SJ87</accession>
<dbReference type="SMART" id="SM00615">
    <property type="entry name" value="EPH_lbd"/>
    <property type="match status" value="1"/>
</dbReference>
<dbReference type="PROSITE" id="PS51550">
    <property type="entry name" value="EPH_LBD"/>
    <property type="match status" value="1"/>
</dbReference>
<evidence type="ECO:0000256" key="7">
    <source>
        <dbReference type="ARBA" id="ARBA00023136"/>
    </source>
</evidence>
<dbReference type="InterPro" id="IPR003961">
    <property type="entry name" value="FN3_dom"/>
</dbReference>
<evidence type="ECO:0000256" key="2">
    <source>
        <dbReference type="ARBA" id="ARBA00022692"/>
    </source>
</evidence>
<evidence type="ECO:0000259" key="12">
    <source>
        <dbReference type="PROSITE" id="PS51550"/>
    </source>
</evidence>
<dbReference type="EMBL" id="LSMT01000070">
    <property type="protein sequence ID" value="PFX29179.1"/>
    <property type="molecule type" value="Genomic_DNA"/>
</dbReference>
<dbReference type="Pfam" id="PF00041">
    <property type="entry name" value="fn3"/>
    <property type="match status" value="1"/>
</dbReference>
<dbReference type="Proteomes" id="UP000225706">
    <property type="component" value="Unassembled WGS sequence"/>
</dbReference>
<dbReference type="PANTHER" id="PTHR46877">
    <property type="entry name" value="EPH RECEPTOR A5"/>
    <property type="match status" value="1"/>
</dbReference>
<comment type="caution">
    <text evidence="13">The sequence shown here is derived from an EMBL/GenBank/DDBJ whole genome shotgun (WGS) entry which is preliminary data.</text>
</comment>
<dbReference type="Gene3D" id="2.60.40.1770">
    <property type="entry name" value="ephrin a2 ectodomain"/>
    <property type="match status" value="1"/>
</dbReference>
<keyword evidence="4" id="KW-0547">Nucleotide-binding</keyword>
<dbReference type="InterPro" id="IPR013783">
    <property type="entry name" value="Ig-like_fold"/>
</dbReference>
<keyword evidence="14" id="KW-1185">Reference proteome</keyword>
<dbReference type="Pfam" id="PF01404">
    <property type="entry name" value="Ephrin_lbd"/>
    <property type="match status" value="1"/>
</dbReference>
<feature type="domain" description="Fibronectin type-III" evidence="11">
    <location>
        <begin position="344"/>
        <end position="452"/>
    </location>
</feature>
<sequence>MSEPVALHFLGGKFCPQKGCFHCHRIMLDRSHEVIIILMVAIFSNYQVNCVVEALFLPNKIILKYIDVLFTRFQWSQDGISGSYAVCDLSETSTNHTDSWLISEYVDLQGANEVELGLTFMVVKCRAGFNHCKERFSLYALQTEGPVAGGISKQDIEFGNFTFVETVNATNLWTKQNPQNNQVNLTLTANSSGIYFGIRDTGACLSLTSVTLSYAYCPTVVNQGVVFQKIGAPSSSKQNTTVRGNCSERASPYPSNSTLSLMCLSSGQWMKDSKVTCQCSAGFEFVGDKCVECQAGRYKPSIGNAFCVPCPAHSTPDPNHGSCICDNGFHRAPEDAVTDGCTAPPSEPKEINIKELTDTIVVVAWSPPADNGGRADVKFDVQCSTCSNSGSCSKYCKGAQFWPASVDLTSLQVTITGLNSDTIYNITVISKNGVSGQAGLQSLQSLHKTFSIRKTAGTTISPGAITLMTENLTTTEMPPVLGTAGSQVATAIVVSVAVTFLVCFIIALIVFCFLVKMFRKRHSDKESVQSSSTQLTEFSRVETPSSNIPSAVTITDLTENDSASETPQPADKEKGSRNFTVPLIKIKDFQSESRPNSAGSSHSILSLRNNRILHHIDWTPPRSITPMLLPRKKDSLQMDLNDGSLEKRDSLQMDPSNSPRKPPEGSERAKIEVERSTSVNSWFPAEEVQVNV</sequence>
<evidence type="ECO:0000313" key="14">
    <source>
        <dbReference type="Proteomes" id="UP000225706"/>
    </source>
</evidence>
<dbReference type="SMART" id="SM00060">
    <property type="entry name" value="FN3"/>
    <property type="match status" value="1"/>
</dbReference>
<dbReference type="CDD" id="cd00063">
    <property type="entry name" value="FN3"/>
    <property type="match status" value="1"/>
</dbReference>
<dbReference type="InterPro" id="IPR011641">
    <property type="entry name" value="Tyr-kin_ephrin_A/B_rcpt-like"/>
</dbReference>
<feature type="compositionally biased region" description="Polar residues" evidence="9">
    <location>
        <begin position="528"/>
        <end position="567"/>
    </location>
</feature>
<dbReference type="Gene3D" id="2.10.50.10">
    <property type="entry name" value="Tumor Necrosis Factor Receptor, subunit A, domain 2"/>
    <property type="match status" value="1"/>
</dbReference>
<dbReference type="PANTHER" id="PTHR46877:SF14">
    <property type="entry name" value="RECEPTOR PROTEIN-TYROSINE KINASE"/>
    <property type="match status" value="1"/>
</dbReference>
<dbReference type="AlphaFoldDB" id="A0A2B4SJ87"/>
<evidence type="ECO:0000256" key="4">
    <source>
        <dbReference type="ARBA" id="ARBA00022741"/>
    </source>
</evidence>
<dbReference type="GO" id="GO:0007411">
    <property type="term" value="P:axon guidance"/>
    <property type="evidence" value="ECO:0007669"/>
    <property type="project" value="TreeGrafter"/>
</dbReference>
<dbReference type="Gene3D" id="2.60.40.10">
    <property type="entry name" value="Immunoglobulins"/>
    <property type="match status" value="1"/>
</dbReference>
<dbReference type="STRING" id="50429.A0A2B4SJ87"/>
<evidence type="ECO:0000256" key="1">
    <source>
        <dbReference type="ARBA" id="ARBA00004167"/>
    </source>
</evidence>
<reference evidence="14" key="1">
    <citation type="journal article" date="2017" name="bioRxiv">
        <title>Comparative analysis of the genomes of Stylophora pistillata and Acropora digitifera provides evidence for extensive differences between species of corals.</title>
        <authorList>
            <person name="Voolstra C.R."/>
            <person name="Li Y."/>
            <person name="Liew Y.J."/>
            <person name="Baumgarten S."/>
            <person name="Zoccola D."/>
            <person name="Flot J.-F."/>
            <person name="Tambutte S."/>
            <person name="Allemand D."/>
            <person name="Aranda M."/>
        </authorList>
    </citation>
    <scope>NUCLEOTIDE SEQUENCE [LARGE SCALE GENOMIC DNA]</scope>
</reference>
<keyword evidence="2 10" id="KW-0812">Transmembrane</keyword>
<dbReference type="PROSITE" id="PS50853">
    <property type="entry name" value="FN3"/>
    <property type="match status" value="1"/>
</dbReference>
<comment type="subcellular location">
    <subcellularLocation>
        <location evidence="1">Membrane</location>
        <topology evidence="1">Single-pass membrane protein</topology>
    </subcellularLocation>
</comment>
<evidence type="ECO:0000256" key="10">
    <source>
        <dbReference type="SAM" id="Phobius"/>
    </source>
</evidence>